<dbReference type="EMBL" id="JAGZJA010000010">
    <property type="protein sequence ID" value="MBS5147474.1"/>
    <property type="molecule type" value="Genomic_DNA"/>
</dbReference>
<organism evidence="2 3">
    <name type="scientific">Collinsella intestinalis</name>
    <dbReference type="NCBI Taxonomy" id="147207"/>
    <lineage>
        <taxon>Bacteria</taxon>
        <taxon>Bacillati</taxon>
        <taxon>Actinomycetota</taxon>
        <taxon>Coriobacteriia</taxon>
        <taxon>Coriobacteriales</taxon>
        <taxon>Coriobacteriaceae</taxon>
        <taxon>Collinsella</taxon>
    </lineage>
</organism>
<name>A0A943BN51_9ACTN</name>
<feature type="transmembrane region" description="Helical" evidence="1">
    <location>
        <begin position="182"/>
        <end position="200"/>
    </location>
</feature>
<keyword evidence="1" id="KW-1133">Transmembrane helix</keyword>
<proteinExistence type="predicted"/>
<dbReference type="PANTHER" id="PTHR43229:SF6">
    <property type="entry name" value="ABC-TYPE MULTIDRUG TRANSPORT SYSTEM, PERMEASE COMPONENT"/>
    <property type="match status" value="1"/>
</dbReference>
<dbReference type="PANTHER" id="PTHR43229">
    <property type="entry name" value="NODULATION PROTEIN J"/>
    <property type="match status" value="1"/>
</dbReference>
<evidence type="ECO:0000256" key="1">
    <source>
        <dbReference type="SAM" id="Phobius"/>
    </source>
</evidence>
<gene>
    <name evidence="2" type="ORF">KHY67_07260</name>
</gene>
<feature type="transmembrane region" description="Helical" evidence="1">
    <location>
        <begin position="40"/>
        <end position="59"/>
    </location>
</feature>
<comment type="caution">
    <text evidence="2">The sequence shown here is derived from an EMBL/GenBank/DDBJ whole genome shotgun (WGS) entry which is preliminary data.</text>
</comment>
<reference evidence="2" key="1">
    <citation type="submission" date="2021-02" db="EMBL/GenBank/DDBJ databases">
        <title>Infant gut strain persistence is associated with maternal origin, phylogeny, and functional potential including surface adhesion and iron acquisition.</title>
        <authorList>
            <person name="Lou Y.C."/>
        </authorList>
    </citation>
    <scope>NUCLEOTIDE SEQUENCE</scope>
    <source>
        <strain evidence="2">L3_128_245G1_dasL3_128_245G1_concoct_49</strain>
    </source>
</reference>
<keyword evidence="1" id="KW-0812">Transmembrane</keyword>
<accession>A0A943BN51</accession>
<keyword evidence="1" id="KW-0472">Membrane</keyword>
<sequence length="267" mass="28992">MNSPSGSLASVVRQVRALLWTARVELSGAFRYRASFVSDIVVYTAILTLFMMSGSGHSLSEKYGVADYRSLLFAGYIAWTFANSALVSSVNNTSAELSRGTFYRKLNACCPLPLIQLGELLSTVLMNCIVAFAVAIIGGIVWDLRLYVSGVSVGAIAMCSLGMYGMGLLLNGATIKYKRVGSLLFLFQLGLLFVTDTIPSDSIVLSVTRLVPLTACNDLIRLSMIGADFVEPAVRLCASSLAWLALGYVVFRFFLFRAKKDGNLLHY</sequence>
<feature type="transmembrane region" description="Helical" evidence="1">
    <location>
        <begin position="71"/>
        <end position="90"/>
    </location>
</feature>
<dbReference type="Proteomes" id="UP000738879">
    <property type="component" value="Unassembled WGS sequence"/>
</dbReference>
<feature type="transmembrane region" description="Helical" evidence="1">
    <location>
        <begin position="233"/>
        <end position="255"/>
    </location>
</feature>
<evidence type="ECO:0000313" key="2">
    <source>
        <dbReference type="EMBL" id="MBS5147474.1"/>
    </source>
</evidence>
<evidence type="ECO:0008006" key="4">
    <source>
        <dbReference type="Google" id="ProtNLM"/>
    </source>
</evidence>
<feature type="transmembrane region" description="Helical" evidence="1">
    <location>
        <begin position="148"/>
        <end position="170"/>
    </location>
</feature>
<dbReference type="InterPro" id="IPR051784">
    <property type="entry name" value="Nod_factor_ABC_transporter"/>
</dbReference>
<dbReference type="AlphaFoldDB" id="A0A943BN51"/>
<evidence type="ECO:0000313" key="3">
    <source>
        <dbReference type="Proteomes" id="UP000738879"/>
    </source>
</evidence>
<protein>
    <recommendedName>
        <fullName evidence="4">ABC-2 type transporter</fullName>
    </recommendedName>
</protein>
<feature type="transmembrane region" description="Helical" evidence="1">
    <location>
        <begin position="124"/>
        <end position="142"/>
    </location>
</feature>